<dbReference type="GO" id="GO:0008622">
    <property type="term" value="C:epsilon DNA polymerase complex"/>
    <property type="evidence" value="ECO:0007669"/>
    <property type="project" value="InterPro"/>
</dbReference>
<dbReference type="EMBL" id="JAAAHW010006811">
    <property type="protein sequence ID" value="KAF9954672.1"/>
    <property type="molecule type" value="Genomic_DNA"/>
</dbReference>
<dbReference type="PANTHER" id="PTHR10670">
    <property type="entry name" value="DNA POLYMERASE EPSILON CATALYTIC SUBUNIT A"/>
    <property type="match status" value="1"/>
</dbReference>
<keyword evidence="3 6" id="KW-0235">DNA replication</keyword>
<dbReference type="Pfam" id="PF08490">
    <property type="entry name" value="DUF1744"/>
    <property type="match status" value="1"/>
</dbReference>
<dbReference type="GO" id="GO:0000278">
    <property type="term" value="P:mitotic cell cycle"/>
    <property type="evidence" value="ECO:0007669"/>
    <property type="project" value="TreeGrafter"/>
</dbReference>
<comment type="function">
    <text evidence="6">DNA polymerase II participates in chromosomal DNA replication.</text>
</comment>
<comment type="similarity">
    <text evidence="6">Belongs to the DNA polymerase type-B family.</text>
</comment>
<keyword evidence="6" id="KW-0411">Iron-sulfur</keyword>
<evidence type="ECO:0000313" key="9">
    <source>
        <dbReference type="EMBL" id="KAF9954672.1"/>
    </source>
</evidence>
<evidence type="ECO:0000256" key="7">
    <source>
        <dbReference type="SAM" id="MobiDB-lite"/>
    </source>
</evidence>
<evidence type="ECO:0000256" key="4">
    <source>
        <dbReference type="ARBA" id="ARBA00022932"/>
    </source>
</evidence>
<dbReference type="InterPro" id="IPR054475">
    <property type="entry name" value="Znf-DPOE"/>
</dbReference>
<evidence type="ECO:0000256" key="2">
    <source>
        <dbReference type="ARBA" id="ARBA00022695"/>
    </source>
</evidence>
<dbReference type="GO" id="GO:0051539">
    <property type="term" value="F:4 iron, 4 sulfur cluster binding"/>
    <property type="evidence" value="ECO:0007669"/>
    <property type="project" value="UniProtKB-KW"/>
</dbReference>
<dbReference type="GO" id="GO:0006297">
    <property type="term" value="P:nucleotide-excision repair, DNA gap filling"/>
    <property type="evidence" value="ECO:0007669"/>
    <property type="project" value="TreeGrafter"/>
</dbReference>
<feature type="region of interest" description="Disordered" evidence="7">
    <location>
        <begin position="787"/>
        <end position="807"/>
    </location>
</feature>
<keyword evidence="2 6" id="KW-0548">Nucleotidyltransferase</keyword>
<keyword evidence="6" id="KW-0408">Iron</keyword>
<gene>
    <name evidence="9" type="primary">POL2_1</name>
    <name evidence="9" type="ORF">BGZ65_003873</name>
</gene>
<reference evidence="9" key="1">
    <citation type="journal article" date="2020" name="Fungal Divers.">
        <title>Resolving the Mortierellaceae phylogeny through synthesis of multi-gene phylogenetics and phylogenomics.</title>
        <authorList>
            <person name="Vandepol N."/>
            <person name="Liber J."/>
            <person name="Desiro A."/>
            <person name="Na H."/>
            <person name="Kennedy M."/>
            <person name="Barry K."/>
            <person name="Grigoriev I.V."/>
            <person name="Miller A.N."/>
            <person name="O'Donnell K."/>
            <person name="Stajich J.E."/>
            <person name="Bonito G."/>
        </authorList>
    </citation>
    <scope>NUCLEOTIDE SEQUENCE</scope>
    <source>
        <strain evidence="9">MES-2147</strain>
    </source>
</reference>
<evidence type="ECO:0000256" key="1">
    <source>
        <dbReference type="ARBA" id="ARBA00022679"/>
    </source>
</evidence>
<keyword evidence="6" id="KW-0863">Zinc-finger</keyword>
<accession>A0A9P6IZ66</accession>
<keyword evidence="6" id="KW-0004">4Fe-4S</keyword>
<comment type="subcellular location">
    <subcellularLocation>
        <location evidence="6">Nucleus</location>
    </subcellularLocation>
</comment>
<keyword evidence="10" id="KW-1185">Reference proteome</keyword>
<keyword evidence="1 6" id="KW-0808">Transferase</keyword>
<dbReference type="GO" id="GO:0003677">
    <property type="term" value="F:DNA binding"/>
    <property type="evidence" value="ECO:0007669"/>
    <property type="project" value="UniProtKB-KW"/>
</dbReference>
<dbReference type="EC" id="2.7.7.7" evidence="6"/>
<evidence type="ECO:0000256" key="3">
    <source>
        <dbReference type="ARBA" id="ARBA00022705"/>
    </source>
</evidence>
<dbReference type="Proteomes" id="UP000749646">
    <property type="component" value="Unassembled WGS sequence"/>
</dbReference>
<keyword evidence="5 6" id="KW-0238">DNA-binding</keyword>
<organism evidence="9 10">
    <name type="scientific">Modicella reniformis</name>
    <dbReference type="NCBI Taxonomy" id="1440133"/>
    <lineage>
        <taxon>Eukaryota</taxon>
        <taxon>Fungi</taxon>
        <taxon>Fungi incertae sedis</taxon>
        <taxon>Mucoromycota</taxon>
        <taxon>Mortierellomycotina</taxon>
        <taxon>Mortierellomycetes</taxon>
        <taxon>Mortierellales</taxon>
        <taxon>Mortierellaceae</taxon>
        <taxon>Modicella</taxon>
    </lineage>
</organism>
<dbReference type="AlphaFoldDB" id="A0A9P6IZ66"/>
<keyword evidence="4 6" id="KW-0239">DNA-directed DNA polymerase</keyword>
<protein>
    <recommendedName>
        <fullName evidence="6">DNA polymerase epsilon catalytic subunit</fullName>
        <ecNumber evidence="6">2.7.7.7</ecNumber>
    </recommendedName>
</protein>
<keyword evidence="6" id="KW-0539">Nucleus</keyword>
<proteinExistence type="inferred from homology"/>
<dbReference type="OrthoDB" id="10060449at2759"/>
<dbReference type="Pfam" id="PF22912">
    <property type="entry name" value="zf-DPOE"/>
    <property type="match status" value="1"/>
</dbReference>
<evidence type="ECO:0000256" key="5">
    <source>
        <dbReference type="ARBA" id="ARBA00023125"/>
    </source>
</evidence>
<feature type="region of interest" description="Disordered" evidence="7">
    <location>
        <begin position="39"/>
        <end position="70"/>
    </location>
</feature>
<comment type="cofactor">
    <cofactor evidence="6">
        <name>[4Fe-4S] cluster</name>
        <dbReference type="ChEBI" id="CHEBI:49883"/>
    </cofactor>
</comment>
<dbReference type="GO" id="GO:0003887">
    <property type="term" value="F:DNA-directed DNA polymerase activity"/>
    <property type="evidence" value="ECO:0007669"/>
    <property type="project" value="UniProtKB-KW"/>
</dbReference>
<dbReference type="GO" id="GO:0008270">
    <property type="term" value="F:zinc ion binding"/>
    <property type="evidence" value="ECO:0007669"/>
    <property type="project" value="UniProtKB-KW"/>
</dbReference>
<dbReference type="Pfam" id="PF23250">
    <property type="entry name" value="zf_DPOE_2"/>
    <property type="match status" value="1"/>
</dbReference>
<dbReference type="InterPro" id="IPR029703">
    <property type="entry name" value="POL2"/>
</dbReference>
<feature type="domain" description="DNA polymerase epsilon catalytic subunit A C-terminal" evidence="8">
    <location>
        <begin position="318"/>
        <end position="720"/>
    </location>
</feature>
<dbReference type="PANTHER" id="PTHR10670:SF0">
    <property type="entry name" value="DNA POLYMERASE EPSILON CATALYTIC SUBUNIT A"/>
    <property type="match status" value="1"/>
</dbReference>
<dbReference type="GO" id="GO:0006272">
    <property type="term" value="P:leading strand elongation"/>
    <property type="evidence" value="ECO:0007669"/>
    <property type="project" value="TreeGrafter"/>
</dbReference>
<dbReference type="GO" id="GO:0045004">
    <property type="term" value="P:DNA replication proofreading"/>
    <property type="evidence" value="ECO:0007669"/>
    <property type="project" value="TreeGrafter"/>
</dbReference>
<evidence type="ECO:0000259" key="8">
    <source>
        <dbReference type="SMART" id="SM01159"/>
    </source>
</evidence>
<evidence type="ECO:0000256" key="6">
    <source>
        <dbReference type="RuleBase" id="RU365029"/>
    </source>
</evidence>
<evidence type="ECO:0000313" key="10">
    <source>
        <dbReference type="Proteomes" id="UP000749646"/>
    </source>
</evidence>
<dbReference type="GO" id="GO:0008310">
    <property type="term" value="F:single-stranded DNA 3'-5' DNA exonuclease activity"/>
    <property type="evidence" value="ECO:0007669"/>
    <property type="project" value="TreeGrafter"/>
</dbReference>
<comment type="catalytic activity">
    <reaction evidence="6">
        <text>DNA(n) + a 2'-deoxyribonucleoside 5'-triphosphate = DNA(n+1) + diphosphate</text>
        <dbReference type="Rhea" id="RHEA:22508"/>
        <dbReference type="Rhea" id="RHEA-COMP:17339"/>
        <dbReference type="Rhea" id="RHEA-COMP:17340"/>
        <dbReference type="ChEBI" id="CHEBI:33019"/>
        <dbReference type="ChEBI" id="CHEBI:61560"/>
        <dbReference type="ChEBI" id="CHEBI:173112"/>
        <dbReference type="EC" id="2.7.7.7"/>
    </reaction>
</comment>
<sequence>MQKVTNPVPRVRHPDWLFKRVMAMDDKFKQHRITETFKPIEKPSSGRDGIMDLEDFGSSPHSNGPSRPIVHKLTKSNKGKRSFRDGKTFEEQILEIELPEMKPDMLTDYHGFLAYQKIKWKRQRLERAQRKALGQTRARGPTGSLSGFIQKQSTNILTNFWQIIQIVETELPGEFRLWILIDKTLHSVRLSVPRIIYVNTRVEDADHESRRFPMQKVVRTLPRAHPCMHLYQFIMGESLYQKEAKNLSSFFSHPNVEGVYETQLPLLYRAIINLSCVCSVNNRAKRDTRHLLALFSSVHNRVFVFVVDAPGQKGQMPNMSKIYESVKAEIEKVPELPESNRRVNKTWNYFEQLQFDVEYVSNEKAAFKGFAKCLSKYQDERHGATAVILHSPRSKQKLLESMGILSDFPLISMPCLKSTKPFQALAWQSTAGRRMLSQFLTVGGWMTEQIALARYANVPVCNIEQDSPLFVTDVLLARRLQHHDMLLWWSPSSKPDLGGREDDENLSGMEELQDPNINVPGHYETVCLEMDMLSLAVNTLIQSNLINDLEGGTDSVLDTAHTLEEYNSGKVSNVITLSSGTASAQAFAIIKSMVKSWAVERAETQDHFADSLMNHFYRWLTNSNSRLYDPCMYAFIHGLMKKVFLQLVAEFKRLGSRVILGTFNKLTIVTSKTSVGNAYAYCSWIIRHIHSKALFMSIDLIPVYYWEQLLWMDCANYGGIICPNPQEVQEQDQPTLLTQVNPHIHMEWNIQHYLPLALHQEFMSTIGEFIDQIYKFSHQKQLATPKSLKNGTANGEDADTVAGNGGTKAERKNQEVIAYKKKLISQQMSRRLLKVFPEILAQKRDSAKDPQLAFMFAFPRQPGSHLDLTNPPLELVKSIAAVFGIDTSIEREVRVLRKNLLDLIEVREFSPESLFQNPCESFVLRGVICAYCSYCQDLDFCRDKHLLPKINKDTGAMVMGAWRCQECKEDYNREAIEESMIAIVERMVGQYQTQDLKCVKCRRVKGDYLGEWCECSGGFVTTLGRAEYLRKMRVFENIAEFYGLSFLKEAVAWTLST</sequence>
<dbReference type="InterPro" id="IPR013697">
    <property type="entry name" value="DNA_pol_e_suA_C"/>
</dbReference>
<keyword evidence="6" id="KW-0479">Metal-binding</keyword>
<comment type="caution">
    <text evidence="9">The sequence shown here is derived from an EMBL/GenBank/DDBJ whole genome shotgun (WGS) entry which is preliminary data.</text>
</comment>
<dbReference type="GO" id="GO:0006287">
    <property type="term" value="P:base-excision repair, gap-filling"/>
    <property type="evidence" value="ECO:0007669"/>
    <property type="project" value="TreeGrafter"/>
</dbReference>
<keyword evidence="6" id="KW-0862">Zinc</keyword>
<dbReference type="SMART" id="SM01159">
    <property type="entry name" value="DUF1744"/>
    <property type="match status" value="1"/>
</dbReference>
<name>A0A9P6IZ66_9FUNG</name>